<sequence>MSQNDQGILTSAVDKTRKLALEAADKIMETCQSVVSSSQKNGADTFEAVEDENNKKQPNEHLLWIGEPNESAPVQEQNGEKIRAAGLPIDSF</sequence>
<accession>A0A8S1HSZ8</accession>
<name>A0A8S1HSZ8_9PELO</name>
<keyword evidence="2" id="KW-1185">Reference proteome</keyword>
<evidence type="ECO:0000313" key="1">
    <source>
        <dbReference type="EMBL" id="CAD6198500.1"/>
    </source>
</evidence>
<organism evidence="1 2">
    <name type="scientific">Caenorhabditis auriculariae</name>
    <dbReference type="NCBI Taxonomy" id="2777116"/>
    <lineage>
        <taxon>Eukaryota</taxon>
        <taxon>Metazoa</taxon>
        <taxon>Ecdysozoa</taxon>
        <taxon>Nematoda</taxon>
        <taxon>Chromadorea</taxon>
        <taxon>Rhabditida</taxon>
        <taxon>Rhabditina</taxon>
        <taxon>Rhabditomorpha</taxon>
        <taxon>Rhabditoidea</taxon>
        <taxon>Rhabditidae</taxon>
        <taxon>Peloderinae</taxon>
        <taxon>Caenorhabditis</taxon>
    </lineage>
</organism>
<dbReference type="EMBL" id="CAJGYM010000128">
    <property type="protein sequence ID" value="CAD6198500.1"/>
    <property type="molecule type" value="Genomic_DNA"/>
</dbReference>
<reference evidence="1" key="1">
    <citation type="submission" date="2020-10" db="EMBL/GenBank/DDBJ databases">
        <authorList>
            <person name="Kikuchi T."/>
        </authorList>
    </citation>
    <scope>NUCLEOTIDE SEQUENCE</scope>
    <source>
        <strain evidence="1">NKZ352</strain>
    </source>
</reference>
<comment type="caution">
    <text evidence="1">The sequence shown here is derived from an EMBL/GenBank/DDBJ whole genome shotgun (WGS) entry which is preliminary data.</text>
</comment>
<gene>
    <name evidence="1" type="ORF">CAUJ_LOCUS14406</name>
</gene>
<proteinExistence type="predicted"/>
<evidence type="ECO:0000313" key="2">
    <source>
        <dbReference type="Proteomes" id="UP000835052"/>
    </source>
</evidence>
<dbReference type="Proteomes" id="UP000835052">
    <property type="component" value="Unassembled WGS sequence"/>
</dbReference>
<protein>
    <submittedName>
        <fullName evidence="1">Uncharacterized protein</fullName>
    </submittedName>
</protein>
<dbReference type="AlphaFoldDB" id="A0A8S1HSZ8"/>